<dbReference type="PANTHER" id="PTHR43667:SF1">
    <property type="entry name" value="CYCLOPROPANE-FATTY-ACYL-PHOSPHOLIPID SYNTHASE"/>
    <property type="match status" value="1"/>
</dbReference>
<dbReference type="GO" id="GO:0032259">
    <property type="term" value="P:methylation"/>
    <property type="evidence" value="ECO:0007669"/>
    <property type="project" value="UniProtKB-KW"/>
</dbReference>
<reference evidence="6 7" key="1">
    <citation type="journal article" date="2020" name="ISME J.">
        <title>Comparative genomics reveals insights into cyanobacterial evolution and habitat adaptation.</title>
        <authorList>
            <person name="Chen M.Y."/>
            <person name="Teng W.K."/>
            <person name="Zhao L."/>
            <person name="Hu C.X."/>
            <person name="Zhou Y.K."/>
            <person name="Han B.P."/>
            <person name="Song L.R."/>
            <person name="Shu W.S."/>
        </authorList>
    </citation>
    <scope>NUCLEOTIDE SEQUENCE [LARGE SCALE GENOMIC DNA]</scope>
    <source>
        <strain evidence="6 7">FACHB-1040</strain>
    </source>
</reference>
<dbReference type="PANTHER" id="PTHR43667">
    <property type="entry name" value="CYCLOPROPANE-FATTY-ACYL-PHOSPHOLIPID SYNTHASE"/>
    <property type="match status" value="1"/>
</dbReference>
<dbReference type="SUPFAM" id="SSF53335">
    <property type="entry name" value="S-adenosyl-L-methionine-dependent methyltransferases"/>
    <property type="match status" value="1"/>
</dbReference>
<comment type="caution">
    <text evidence="6">The sequence shown here is derived from an EMBL/GenBank/DDBJ whole genome shotgun (WGS) entry which is preliminary data.</text>
</comment>
<keyword evidence="5" id="KW-0443">Lipid metabolism</keyword>
<organism evidence="6 7">
    <name type="scientific">Aphanizomenon flos-aquae FACHB-1040</name>
    <dbReference type="NCBI Taxonomy" id="2692887"/>
    <lineage>
        <taxon>Bacteria</taxon>
        <taxon>Bacillati</taxon>
        <taxon>Cyanobacteriota</taxon>
        <taxon>Cyanophyceae</taxon>
        <taxon>Nostocales</taxon>
        <taxon>Aphanizomenonaceae</taxon>
        <taxon>Aphanizomenon</taxon>
    </lineage>
</organism>
<keyword evidence="3" id="KW-0808">Transferase</keyword>
<dbReference type="EMBL" id="JACJQT010000034">
    <property type="protein sequence ID" value="MBD2279362.1"/>
    <property type="molecule type" value="Genomic_DNA"/>
</dbReference>
<accession>A0ABR8BX52</accession>
<dbReference type="Pfam" id="PF02353">
    <property type="entry name" value="CMAS"/>
    <property type="match status" value="1"/>
</dbReference>
<evidence type="ECO:0000313" key="6">
    <source>
        <dbReference type="EMBL" id="MBD2279362.1"/>
    </source>
</evidence>
<evidence type="ECO:0000256" key="2">
    <source>
        <dbReference type="ARBA" id="ARBA00022603"/>
    </source>
</evidence>
<proteinExistence type="inferred from homology"/>
<evidence type="ECO:0000313" key="7">
    <source>
        <dbReference type="Proteomes" id="UP000606721"/>
    </source>
</evidence>
<dbReference type="Gene3D" id="3.40.50.150">
    <property type="entry name" value="Vaccinia Virus protein VP39"/>
    <property type="match status" value="1"/>
</dbReference>
<evidence type="ECO:0000256" key="1">
    <source>
        <dbReference type="ARBA" id="ARBA00010815"/>
    </source>
</evidence>
<sequence>MLLGVPKMVVSLTNRGGSAEAIQHHYDVSNEFYALWLDSSLTYSSGLWDTLTLDDDLETAQQRKIDWHLNASGATTGKRLLDIGCGWGALLQSHINSDTHNDATGLTLSHNQYLHIRALNIPNIKVCEESWIVHQPTVSYDAIVSVGAFEHFAQPGASLEEKVSVYREFFSRCQKWLKPKGKLSLQTIAYGSLNAEDKNVFTQTEIFPDSELPRPGEIFMASDGLFEIKTYHNDRLHYGKTCDLWLKNLRRQKLLIVEQFGEELYRKYEQYLKLAVAGFYFGQILLLRFEMQSLVK</sequence>
<keyword evidence="7" id="KW-1185">Reference proteome</keyword>
<evidence type="ECO:0000256" key="5">
    <source>
        <dbReference type="ARBA" id="ARBA00023098"/>
    </source>
</evidence>
<dbReference type="InterPro" id="IPR029063">
    <property type="entry name" value="SAM-dependent_MTases_sf"/>
</dbReference>
<dbReference type="CDD" id="cd02440">
    <property type="entry name" value="AdoMet_MTases"/>
    <property type="match status" value="1"/>
</dbReference>
<dbReference type="PIRSF" id="PIRSF003085">
    <property type="entry name" value="CMAS"/>
    <property type="match status" value="1"/>
</dbReference>
<evidence type="ECO:0000256" key="4">
    <source>
        <dbReference type="ARBA" id="ARBA00022691"/>
    </source>
</evidence>
<gene>
    <name evidence="6" type="ORF">H6F99_13970</name>
</gene>
<keyword evidence="2 6" id="KW-0489">Methyltransferase</keyword>
<keyword evidence="4" id="KW-0949">S-adenosyl-L-methionine</keyword>
<protein>
    <submittedName>
        <fullName evidence="6">Class I SAM-dependent methyltransferase</fullName>
    </submittedName>
</protein>
<dbReference type="Proteomes" id="UP000606721">
    <property type="component" value="Unassembled WGS sequence"/>
</dbReference>
<evidence type="ECO:0000256" key="3">
    <source>
        <dbReference type="ARBA" id="ARBA00022679"/>
    </source>
</evidence>
<dbReference type="InterPro" id="IPR003333">
    <property type="entry name" value="CMAS"/>
</dbReference>
<dbReference type="InterPro" id="IPR050723">
    <property type="entry name" value="CFA/CMAS"/>
</dbReference>
<name>A0ABR8BX52_APHFL</name>
<comment type="similarity">
    <text evidence="1">Belongs to the CFA/CMAS family.</text>
</comment>
<dbReference type="GO" id="GO:0008168">
    <property type="term" value="F:methyltransferase activity"/>
    <property type="evidence" value="ECO:0007669"/>
    <property type="project" value="UniProtKB-KW"/>
</dbReference>